<keyword evidence="3" id="KW-0732">Signal</keyword>
<comment type="similarity">
    <text evidence="2">Belongs to the SusD family.</text>
</comment>
<dbReference type="SUPFAM" id="SSF48452">
    <property type="entry name" value="TPR-like"/>
    <property type="match status" value="1"/>
</dbReference>
<dbReference type="InterPro" id="IPR011990">
    <property type="entry name" value="TPR-like_helical_dom_sf"/>
</dbReference>
<dbReference type="InterPro" id="IPR012944">
    <property type="entry name" value="SusD_RagB_dom"/>
</dbReference>
<dbReference type="InterPro" id="IPR033985">
    <property type="entry name" value="SusD-like_N"/>
</dbReference>
<comment type="caution">
    <text evidence="8">The sequence shown here is derived from an EMBL/GenBank/DDBJ whole genome shotgun (WGS) entry which is preliminary data.</text>
</comment>
<dbReference type="PROSITE" id="PS51257">
    <property type="entry name" value="PROKAR_LIPOPROTEIN"/>
    <property type="match status" value="1"/>
</dbReference>
<evidence type="ECO:0000259" key="6">
    <source>
        <dbReference type="Pfam" id="PF07980"/>
    </source>
</evidence>
<evidence type="ECO:0000256" key="1">
    <source>
        <dbReference type="ARBA" id="ARBA00004442"/>
    </source>
</evidence>
<evidence type="ECO:0000256" key="5">
    <source>
        <dbReference type="ARBA" id="ARBA00023237"/>
    </source>
</evidence>
<keyword evidence="9" id="KW-1185">Reference proteome</keyword>
<accession>A0ABS9ZTC3</accession>
<name>A0ABS9ZTC3_9SPHI</name>
<proteinExistence type="inferred from homology"/>
<sequence length="453" mass="51093">MKLRYITFWVFLLAFSSLLGCKKFLEEKPRSNLAVPSSLKDFQALLDQSNVMNDLDAASGEASATDCYLTTANFLSRTEWQQRMYTWQTSEVYDRITNEWANLYNVVYRANTVISGIDEVELTTTNAAEWRNVKGQAHFYRGKMFLLGLSIWSKAYHPTTAATELGIPLRLNVNFNETSVRSSQATSYAQVLADLTSAAQLLPNVPVHVMRPSKPAAYALLSRLYLQMGNFEKASLYADSCLAIRSELIDYNTLNVASNFPIAAFGKEVIHSSMVQLLSTINPSTARIDPLLYASYSDNDLRKTVFFLRNSDGTYRFKGSYQGSANLFSGLATDEMYLNRAECKARLGQQELALQDLNLLLRNRYKTGTFVPYTLANTTDVLKLVLEERRKELLMRNLRWADIKRLNILGAGITLERTVNGQTYLLPANSPRFAAPIPEVVIELSGMPQNKYD</sequence>
<dbReference type="Gene3D" id="1.25.40.390">
    <property type="match status" value="1"/>
</dbReference>
<evidence type="ECO:0000256" key="2">
    <source>
        <dbReference type="ARBA" id="ARBA00006275"/>
    </source>
</evidence>
<evidence type="ECO:0000256" key="4">
    <source>
        <dbReference type="ARBA" id="ARBA00023136"/>
    </source>
</evidence>
<dbReference type="Pfam" id="PF14322">
    <property type="entry name" value="SusD-like_3"/>
    <property type="match status" value="1"/>
</dbReference>
<dbReference type="EMBL" id="JALGBH010000001">
    <property type="protein sequence ID" value="MCJ0741851.1"/>
    <property type="molecule type" value="Genomic_DNA"/>
</dbReference>
<dbReference type="Proteomes" id="UP001165460">
    <property type="component" value="Unassembled WGS sequence"/>
</dbReference>
<feature type="domain" description="SusD-like N-terminal" evidence="7">
    <location>
        <begin position="23"/>
        <end position="226"/>
    </location>
</feature>
<keyword evidence="4" id="KW-0472">Membrane</keyword>
<dbReference type="Pfam" id="PF07980">
    <property type="entry name" value="SusD_RagB"/>
    <property type="match status" value="1"/>
</dbReference>
<evidence type="ECO:0000259" key="7">
    <source>
        <dbReference type="Pfam" id="PF14322"/>
    </source>
</evidence>
<evidence type="ECO:0000313" key="9">
    <source>
        <dbReference type="Proteomes" id="UP001165460"/>
    </source>
</evidence>
<feature type="domain" description="RagB/SusD" evidence="6">
    <location>
        <begin position="335"/>
        <end position="406"/>
    </location>
</feature>
<evidence type="ECO:0000256" key="3">
    <source>
        <dbReference type="ARBA" id="ARBA00022729"/>
    </source>
</evidence>
<comment type="subcellular location">
    <subcellularLocation>
        <location evidence="1">Cell outer membrane</location>
    </subcellularLocation>
</comment>
<gene>
    <name evidence="8" type="ORF">MMF97_03935</name>
</gene>
<protein>
    <submittedName>
        <fullName evidence="8">RagB/SusD family nutrient uptake outer membrane protein</fullName>
    </submittedName>
</protein>
<reference evidence="8" key="1">
    <citation type="submission" date="2022-03" db="EMBL/GenBank/DDBJ databases">
        <authorList>
            <person name="Woo C.Y."/>
        </authorList>
    </citation>
    <scope>NUCLEOTIDE SEQUENCE</scope>
    <source>
        <strain evidence="8">CYS-01</strain>
    </source>
</reference>
<organism evidence="8 9">
    <name type="scientific">Pedobacter montanisoli</name>
    <dbReference type="NCBI Taxonomy" id="2923277"/>
    <lineage>
        <taxon>Bacteria</taxon>
        <taxon>Pseudomonadati</taxon>
        <taxon>Bacteroidota</taxon>
        <taxon>Sphingobacteriia</taxon>
        <taxon>Sphingobacteriales</taxon>
        <taxon>Sphingobacteriaceae</taxon>
        <taxon>Pedobacter</taxon>
    </lineage>
</organism>
<dbReference type="RefSeq" id="WP_243359385.1">
    <property type="nucleotide sequence ID" value="NZ_JALGBH010000001.1"/>
</dbReference>
<evidence type="ECO:0000313" key="8">
    <source>
        <dbReference type="EMBL" id="MCJ0741851.1"/>
    </source>
</evidence>
<keyword evidence="5" id="KW-0998">Cell outer membrane</keyword>